<organism evidence="1 2">
    <name type="scientific">Ceutorhynchus assimilis</name>
    <name type="common">cabbage seed weevil</name>
    <dbReference type="NCBI Taxonomy" id="467358"/>
    <lineage>
        <taxon>Eukaryota</taxon>
        <taxon>Metazoa</taxon>
        <taxon>Ecdysozoa</taxon>
        <taxon>Arthropoda</taxon>
        <taxon>Hexapoda</taxon>
        <taxon>Insecta</taxon>
        <taxon>Pterygota</taxon>
        <taxon>Neoptera</taxon>
        <taxon>Endopterygota</taxon>
        <taxon>Coleoptera</taxon>
        <taxon>Polyphaga</taxon>
        <taxon>Cucujiformia</taxon>
        <taxon>Curculionidae</taxon>
        <taxon>Ceutorhynchinae</taxon>
        <taxon>Ceutorhynchus</taxon>
    </lineage>
</organism>
<sequence>MEITSQLCRLTVQQAQDKNVLCPGNLKHNIFTVSALDNIDYNPSSSTRVRSDPALPDFYSNLPDCILPSSKGQAATSEANVLKMVRPLGLENCYWRHEANWLTNVRNIINDERGSVYLTASWAAFHAQENPNQHPIAINDGSGWANIVSNSSIRSNSFAEAVMKVTHITKARSLHQITAATLYILLMEAYDSENSNQATSISEWVDEKSKSSSTFEYWILLLNLEILLLCFVRSIRLGDYVLFKDSLREALPWIFIFNHSNYARWLTIHLRDLEELPTKAPDVFKEFSSGNFVVRKTSNPFSALGVDHAHEQNNARVKGECEDSDHLPVHHEQYRSFQQWFISDCAALKESFLQHENPYLINGKDLLAIDSLQVVSEEGTDCLYSLEK</sequence>
<name>A0A9N9MW30_9CUCU</name>
<keyword evidence="2" id="KW-1185">Reference proteome</keyword>
<dbReference type="EMBL" id="OU892282">
    <property type="protein sequence ID" value="CAG9770258.1"/>
    <property type="molecule type" value="Genomic_DNA"/>
</dbReference>
<protein>
    <submittedName>
        <fullName evidence="1">Uncharacterized protein</fullName>
    </submittedName>
</protein>
<accession>A0A9N9MW30</accession>
<dbReference type="PANTHER" id="PTHR47018">
    <property type="entry name" value="CXC DOMAIN-CONTAINING PROTEIN-RELATED"/>
    <property type="match status" value="1"/>
</dbReference>
<evidence type="ECO:0000313" key="2">
    <source>
        <dbReference type="Proteomes" id="UP001152799"/>
    </source>
</evidence>
<evidence type="ECO:0000313" key="1">
    <source>
        <dbReference type="EMBL" id="CAG9770258.1"/>
    </source>
</evidence>
<dbReference type="AlphaFoldDB" id="A0A9N9MW30"/>
<gene>
    <name evidence="1" type="ORF">CEUTPL_LOCUS10713</name>
</gene>
<reference evidence="1" key="1">
    <citation type="submission" date="2022-01" db="EMBL/GenBank/DDBJ databases">
        <authorList>
            <person name="King R."/>
        </authorList>
    </citation>
    <scope>NUCLEOTIDE SEQUENCE</scope>
</reference>
<dbReference type="OrthoDB" id="8300196at2759"/>
<proteinExistence type="predicted"/>
<dbReference type="Proteomes" id="UP001152799">
    <property type="component" value="Chromosome 6"/>
</dbReference>